<reference evidence="2" key="1">
    <citation type="submission" date="2016-10" db="EMBL/GenBank/DDBJ databases">
        <authorList>
            <person name="Varghese N."/>
            <person name="Submissions S."/>
        </authorList>
    </citation>
    <scope>NUCLEOTIDE SEQUENCE [LARGE SCALE GENOMIC DNA]</scope>
    <source>
        <strain evidence="2">CGMCC 1.6489</strain>
    </source>
</reference>
<evidence type="ECO:0000313" key="1">
    <source>
        <dbReference type="EMBL" id="SET19708.1"/>
    </source>
</evidence>
<dbReference type="Proteomes" id="UP000198762">
    <property type="component" value="Unassembled WGS sequence"/>
</dbReference>
<dbReference type="AlphaFoldDB" id="A0A1I0CJB6"/>
<keyword evidence="2" id="KW-1185">Reference proteome</keyword>
<dbReference type="STRING" id="430453.SAMN04487962_105185"/>
<evidence type="ECO:0000313" key="2">
    <source>
        <dbReference type="Proteomes" id="UP000198762"/>
    </source>
</evidence>
<dbReference type="EMBL" id="FOHZ01000005">
    <property type="protein sequence ID" value="SET19708.1"/>
    <property type="molecule type" value="Genomic_DNA"/>
</dbReference>
<name>A0A1I0CJB6_9GAMM</name>
<dbReference type="OrthoDB" id="6367607at2"/>
<dbReference type="RefSeq" id="WP_091850124.1">
    <property type="nucleotide sequence ID" value="NZ_FOHZ01000005.1"/>
</dbReference>
<proteinExistence type="predicted"/>
<gene>
    <name evidence="1" type="ORF">SAMN04487962_105185</name>
</gene>
<sequence length="241" mass="25503">MATAFSVLAAPVHSETGVVVISIESDGRVSEVSRRRLEGYLQAQGCRAQVRFNGDDPATALVFRSGVAASGAPVLVAVSRDGGLPVPAWITRRTAGVKAIGELLGRDLSTVAGGDPVGAELPLAALRQAGVVPETGQLYEAGDYSSALGLLLHNNTHASVSELGFVRPLLEKNDLVITWAGEPLTAAGWYRETGWTSDAGTCEQALSRWQRGDDRQAFAAFPEWVNGFAWPDSLNSEDSNQ</sequence>
<protein>
    <submittedName>
        <fullName evidence="1">Uncharacterized protein</fullName>
    </submittedName>
</protein>
<organism evidence="1 2">
    <name type="scientific">Marinobacter segnicrescens</name>
    <dbReference type="NCBI Taxonomy" id="430453"/>
    <lineage>
        <taxon>Bacteria</taxon>
        <taxon>Pseudomonadati</taxon>
        <taxon>Pseudomonadota</taxon>
        <taxon>Gammaproteobacteria</taxon>
        <taxon>Pseudomonadales</taxon>
        <taxon>Marinobacteraceae</taxon>
        <taxon>Marinobacter</taxon>
    </lineage>
</organism>
<accession>A0A1I0CJB6</accession>